<evidence type="ECO:0000313" key="5">
    <source>
        <dbReference type="EMBL" id="PND39129.1"/>
    </source>
</evidence>
<dbReference type="PROSITE" id="PS50887">
    <property type="entry name" value="GGDEF"/>
    <property type="match status" value="1"/>
</dbReference>
<feature type="region of interest" description="Disordered" evidence="3">
    <location>
        <begin position="371"/>
        <end position="402"/>
    </location>
</feature>
<dbReference type="SMART" id="SM00267">
    <property type="entry name" value="GGDEF"/>
    <property type="match status" value="1"/>
</dbReference>
<dbReference type="Pfam" id="PF13424">
    <property type="entry name" value="TPR_12"/>
    <property type="match status" value="1"/>
</dbReference>
<evidence type="ECO:0000259" key="4">
    <source>
        <dbReference type="PROSITE" id="PS50887"/>
    </source>
</evidence>
<gene>
    <name evidence="5" type="ORF">C1O66_17420</name>
</gene>
<dbReference type="InterPro" id="IPR029787">
    <property type="entry name" value="Nucleotide_cyclase"/>
</dbReference>
<organism evidence="5 6">
    <name type="scientific">Kinneretia aquatilis</name>
    <dbReference type="NCBI Taxonomy" id="2070761"/>
    <lineage>
        <taxon>Bacteria</taxon>
        <taxon>Pseudomonadati</taxon>
        <taxon>Pseudomonadota</taxon>
        <taxon>Betaproteobacteria</taxon>
        <taxon>Burkholderiales</taxon>
        <taxon>Sphaerotilaceae</taxon>
        <taxon>Roseateles</taxon>
    </lineage>
</organism>
<dbReference type="PANTHER" id="PTHR45138">
    <property type="entry name" value="REGULATORY COMPONENTS OF SENSORY TRANSDUCTION SYSTEM"/>
    <property type="match status" value="1"/>
</dbReference>
<dbReference type="GO" id="GO:0043709">
    <property type="term" value="P:cell adhesion involved in single-species biofilm formation"/>
    <property type="evidence" value="ECO:0007669"/>
    <property type="project" value="TreeGrafter"/>
</dbReference>
<dbReference type="EMBL" id="POSP01000003">
    <property type="protein sequence ID" value="PND39129.1"/>
    <property type="molecule type" value="Genomic_DNA"/>
</dbReference>
<name>A0A2N8L087_9BURK</name>
<evidence type="ECO:0000256" key="2">
    <source>
        <dbReference type="ARBA" id="ARBA00034247"/>
    </source>
</evidence>
<dbReference type="OrthoDB" id="23692at2"/>
<reference evidence="5 6" key="1">
    <citation type="submission" date="2018-01" db="EMBL/GenBank/DDBJ databases">
        <title>Draft genome sequence of Paucibacter aquatile CR182 isolated from freshwater of the Nakdong River.</title>
        <authorList>
            <person name="Choi A."/>
            <person name="Chung E.J."/>
        </authorList>
    </citation>
    <scope>NUCLEOTIDE SEQUENCE [LARGE SCALE GENOMIC DNA]</scope>
    <source>
        <strain evidence="5 6">CR182</strain>
    </source>
</reference>
<dbReference type="GO" id="GO:0052621">
    <property type="term" value="F:diguanylate cyclase activity"/>
    <property type="evidence" value="ECO:0007669"/>
    <property type="project" value="UniProtKB-EC"/>
</dbReference>
<dbReference type="InterPro" id="IPR000160">
    <property type="entry name" value="GGDEF_dom"/>
</dbReference>
<keyword evidence="6" id="KW-1185">Reference proteome</keyword>
<dbReference type="GO" id="GO:0005886">
    <property type="term" value="C:plasma membrane"/>
    <property type="evidence" value="ECO:0007669"/>
    <property type="project" value="TreeGrafter"/>
</dbReference>
<dbReference type="SUPFAM" id="SSF48452">
    <property type="entry name" value="TPR-like"/>
    <property type="match status" value="2"/>
</dbReference>
<dbReference type="Pfam" id="PF00990">
    <property type="entry name" value="GGDEF"/>
    <property type="match status" value="1"/>
</dbReference>
<comment type="caution">
    <text evidence="5">The sequence shown here is derived from an EMBL/GenBank/DDBJ whole genome shotgun (WGS) entry which is preliminary data.</text>
</comment>
<evidence type="ECO:0000313" key="6">
    <source>
        <dbReference type="Proteomes" id="UP000235916"/>
    </source>
</evidence>
<dbReference type="AlphaFoldDB" id="A0A2N8L087"/>
<proteinExistence type="predicted"/>
<dbReference type="InterPro" id="IPR050469">
    <property type="entry name" value="Diguanylate_Cyclase"/>
</dbReference>
<dbReference type="InterPro" id="IPR011990">
    <property type="entry name" value="TPR-like_helical_dom_sf"/>
</dbReference>
<dbReference type="NCBIfam" id="TIGR00254">
    <property type="entry name" value="GGDEF"/>
    <property type="match status" value="1"/>
</dbReference>
<dbReference type="GO" id="GO:1902201">
    <property type="term" value="P:negative regulation of bacterial-type flagellum-dependent cell motility"/>
    <property type="evidence" value="ECO:0007669"/>
    <property type="project" value="TreeGrafter"/>
</dbReference>
<dbReference type="RefSeq" id="WP_102769047.1">
    <property type="nucleotide sequence ID" value="NZ_POSP01000003.1"/>
</dbReference>
<protein>
    <recommendedName>
        <fullName evidence="1">diguanylate cyclase</fullName>
        <ecNumber evidence="1">2.7.7.65</ecNumber>
    </recommendedName>
</protein>
<evidence type="ECO:0000256" key="3">
    <source>
        <dbReference type="SAM" id="MobiDB-lite"/>
    </source>
</evidence>
<sequence>MQAVLHSDEDAAAAAVGGETLADWLAVARAQAQADLGLGFAAATRAWEVASSQGQFSEYLEAGRWRCFYMYRRGEMAGMLAAAQQLMPAFREQGSSASLCELLRWMAFAAAEMGDFESALAHVNETLARARELAEPKLVALALNAVGAVLERMGDPWQAERLMNEAAALVAEQAGPTERLIAHNNLATVGLSHYKLLRHSQSPEQRREGQDALSRALQHTLAARPHGLAVGECFVLAISDSNRGEILLHLGRLDEAEAVLHEALADIDAHGYLGLGWRARCSLAELQLARGDAAGAAQALAAVLAESAGRAQSELLMRLHHAAYRAMQALGDAAQALHHLEQHLAVARSRAVAQLAAQARFFVTRVEAERSLEERRPPPASGREAALGSEVAEPPDASWRDPLTGLGNRECMAARMPALVRAAELTAAPLTLALIDVDRFTALTRQHGLDVGNQVLQVLAQMLRDNTRARDLLLRLADDQILVALPDTVADRAVEVCERLRSAVELYPWSQLAEGLDVTLSIGLANAPPYATDLLVARAESAMYRAKHLGRNRVALA</sequence>
<accession>A0A2N8L087</accession>
<feature type="domain" description="GGDEF" evidence="4">
    <location>
        <begin position="428"/>
        <end position="557"/>
    </location>
</feature>
<dbReference type="CDD" id="cd01949">
    <property type="entry name" value="GGDEF"/>
    <property type="match status" value="1"/>
</dbReference>
<dbReference type="Gene3D" id="3.30.70.270">
    <property type="match status" value="1"/>
</dbReference>
<dbReference type="InterPro" id="IPR043128">
    <property type="entry name" value="Rev_trsase/Diguanyl_cyclase"/>
</dbReference>
<dbReference type="SUPFAM" id="SSF55073">
    <property type="entry name" value="Nucleotide cyclase"/>
    <property type="match status" value="1"/>
</dbReference>
<dbReference type="Proteomes" id="UP000235916">
    <property type="component" value="Unassembled WGS sequence"/>
</dbReference>
<dbReference type="PANTHER" id="PTHR45138:SF9">
    <property type="entry name" value="DIGUANYLATE CYCLASE DGCM-RELATED"/>
    <property type="match status" value="1"/>
</dbReference>
<dbReference type="EC" id="2.7.7.65" evidence="1"/>
<comment type="catalytic activity">
    <reaction evidence="2">
        <text>2 GTP = 3',3'-c-di-GMP + 2 diphosphate</text>
        <dbReference type="Rhea" id="RHEA:24898"/>
        <dbReference type="ChEBI" id="CHEBI:33019"/>
        <dbReference type="ChEBI" id="CHEBI:37565"/>
        <dbReference type="ChEBI" id="CHEBI:58805"/>
        <dbReference type="EC" id="2.7.7.65"/>
    </reaction>
</comment>
<dbReference type="Gene3D" id="1.25.40.10">
    <property type="entry name" value="Tetratricopeptide repeat domain"/>
    <property type="match status" value="1"/>
</dbReference>
<evidence type="ECO:0000256" key="1">
    <source>
        <dbReference type="ARBA" id="ARBA00012528"/>
    </source>
</evidence>